<evidence type="ECO:0000259" key="1">
    <source>
        <dbReference type="PROSITE" id="PS50010"/>
    </source>
</evidence>
<dbReference type="PROSITE" id="PS50010">
    <property type="entry name" value="DH_2"/>
    <property type="match status" value="1"/>
</dbReference>
<dbReference type="Proteomes" id="UP000499080">
    <property type="component" value="Unassembled WGS sequence"/>
</dbReference>
<gene>
    <name evidence="2" type="ORF">AVEN_222784_1</name>
</gene>
<feature type="domain" description="DH" evidence="1">
    <location>
        <begin position="61"/>
        <end position="170"/>
    </location>
</feature>
<reference evidence="2 3" key="1">
    <citation type="journal article" date="2019" name="Sci. Rep.">
        <title>Orb-weaving spider Araneus ventricosus genome elucidates the spidroin gene catalogue.</title>
        <authorList>
            <person name="Kono N."/>
            <person name="Nakamura H."/>
            <person name="Ohtoshi R."/>
            <person name="Moran D.A.P."/>
            <person name="Shinohara A."/>
            <person name="Yoshida Y."/>
            <person name="Fujiwara M."/>
            <person name="Mori M."/>
            <person name="Tomita M."/>
            <person name="Arakawa K."/>
        </authorList>
    </citation>
    <scope>NUCLEOTIDE SEQUENCE [LARGE SCALE GENOMIC DNA]</scope>
</reference>
<dbReference type="SUPFAM" id="SSF48065">
    <property type="entry name" value="DBL homology domain (DH-domain)"/>
    <property type="match status" value="1"/>
</dbReference>
<dbReference type="Gene3D" id="1.20.900.10">
    <property type="entry name" value="Dbl homology (DH) domain"/>
    <property type="match status" value="1"/>
</dbReference>
<dbReference type="InterPro" id="IPR035899">
    <property type="entry name" value="DBL_dom_sf"/>
</dbReference>
<keyword evidence="3" id="KW-1185">Reference proteome</keyword>
<evidence type="ECO:0000313" key="2">
    <source>
        <dbReference type="EMBL" id="GBL85330.1"/>
    </source>
</evidence>
<name>A0A4Y2AZN7_ARAVE</name>
<protein>
    <recommendedName>
        <fullName evidence="1">DH domain-containing protein</fullName>
    </recommendedName>
</protein>
<organism evidence="2 3">
    <name type="scientific">Araneus ventricosus</name>
    <name type="common">Orbweaver spider</name>
    <name type="synonym">Epeira ventricosa</name>
    <dbReference type="NCBI Taxonomy" id="182803"/>
    <lineage>
        <taxon>Eukaryota</taxon>
        <taxon>Metazoa</taxon>
        <taxon>Ecdysozoa</taxon>
        <taxon>Arthropoda</taxon>
        <taxon>Chelicerata</taxon>
        <taxon>Arachnida</taxon>
        <taxon>Araneae</taxon>
        <taxon>Araneomorphae</taxon>
        <taxon>Entelegynae</taxon>
        <taxon>Araneoidea</taxon>
        <taxon>Araneidae</taxon>
        <taxon>Araneus</taxon>
    </lineage>
</organism>
<dbReference type="AlphaFoldDB" id="A0A4Y2AZN7"/>
<dbReference type="Pfam" id="PF00621">
    <property type="entry name" value="RhoGEF"/>
    <property type="match status" value="1"/>
</dbReference>
<dbReference type="EMBL" id="BGPR01000042">
    <property type="protein sequence ID" value="GBL85330.1"/>
    <property type="molecule type" value="Genomic_DNA"/>
</dbReference>
<dbReference type="OrthoDB" id="6424969at2759"/>
<accession>A0A4Y2AZN7</accession>
<dbReference type="InterPro" id="IPR000219">
    <property type="entry name" value="DH_dom"/>
</dbReference>
<proteinExistence type="predicted"/>
<evidence type="ECO:0000313" key="3">
    <source>
        <dbReference type="Proteomes" id="UP000499080"/>
    </source>
</evidence>
<dbReference type="GO" id="GO:0005085">
    <property type="term" value="F:guanyl-nucleotide exchange factor activity"/>
    <property type="evidence" value="ECO:0007669"/>
    <property type="project" value="InterPro"/>
</dbReference>
<comment type="caution">
    <text evidence="2">The sequence shown here is derived from an EMBL/GenBank/DDBJ whole genome shotgun (WGS) entry which is preliminary data.</text>
</comment>
<sequence length="170" mass="19387">MQVWDLVAPLAAELRLQEPRLYMAESGAPVDCSAPATLLDGEPLLLQEGQLPWDTRSGTDVRLRIVEELLSSEKDYCHTLKTVADLYEKPLRKLLSMEKEDYKSLFDWVEPVCSLSKMVIIKEAAVDGKEDYKSLFDWVEPVCSLQQNGIIKMKRIILNFCIRRNNVAKA</sequence>